<dbReference type="EMBL" id="JAULSN010000001">
    <property type="protein sequence ID" value="KAK3383499.1"/>
    <property type="molecule type" value="Genomic_DNA"/>
</dbReference>
<evidence type="ECO:0000313" key="1">
    <source>
        <dbReference type="EMBL" id="KAK3383499.1"/>
    </source>
</evidence>
<comment type="caution">
    <text evidence="1">The sequence shown here is derived from an EMBL/GenBank/DDBJ whole genome shotgun (WGS) entry which is preliminary data.</text>
</comment>
<evidence type="ECO:0000313" key="2">
    <source>
        <dbReference type="Proteomes" id="UP001287356"/>
    </source>
</evidence>
<organism evidence="1 2">
    <name type="scientific">Lasiosphaeria ovina</name>
    <dbReference type="NCBI Taxonomy" id="92902"/>
    <lineage>
        <taxon>Eukaryota</taxon>
        <taxon>Fungi</taxon>
        <taxon>Dikarya</taxon>
        <taxon>Ascomycota</taxon>
        <taxon>Pezizomycotina</taxon>
        <taxon>Sordariomycetes</taxon>
        <taxon>Sordariomycetidae</taxon>
        <taxon>Sordariales</taxon>
        <taxon>Lasiosphaeriaceae</taxon>
        <taxon>Lasiosphaeria</taxon>
    </lineage>
</organism>
<sequence>MTLCGSTRPRPCILQQSLPMATASWGQTLAESLPRCHPHKESLRTAGGVSVGGILRRIVTAKMECLLPRPSARRQVSAHNGLSRLVERQMRGKAHCFCQAAGKHGQCKRSSQCACCVPPNENLADPWGSSSDLQIPPEVVEKTWEIRDAEGTSAFLGLLPSLTSTTVHTANCKLQTRKEEPRTTLCDLRLFPT</sequence>
<protein>
    <submittedName>
        <fullName evidence="1">Uncharacterized protein</fullName>
    </submittedName>
</protein>
<reference evidence="1" key="2">
    <citation type="submission" date="2023-06" db="EMBL/GenBank/DDBJ databases">
        <authorList>
            <consortium name="Lawrence Berkeley National Laboratory"/>
            <person name="Haridas S."/>
            <person name="Hensen N."/>
            <person name="Bonometti L."/>
            <person name="Westerberg I."/>
            <person name="Brannstrom I.O."/>
            <person name="Guillou S."/>
            <person name="Cros-Aarteil S."/>
            <person name="Calhoun S."/>
            <person name="Kuo A."/>
            <person name="Mondo S."/>
            <person name="Pangilinan J."/>
            <person name="Riley R."/>
            <person name="Labutti K."/>
            <person name="Andreopoulos B."/>
            <person name="Lipzen A."/>
            <person name="Chen C."/>
            <person name="Yanf M."/>
            <person name="Daum C."/>
            <person name="Ng V."/>
            <person name="Clum A."/>
            <person name="Steindorff A."/>
            <person name="Ohm R."/>
            <person name="Martin F."/>
            <person name="Silar P."/>
            <person name="Natvig D."/>
            <person name="Lalanne C."/>
            <person name="Gautier V."/>
            <person name="Ament-Velasquez S.L."/>
            <person name="Kruys A."/>
            <person name="Hutchinson M.I."/>
            <person name="Powell A.J."/>
            <person name="Barry K."/>
            <person name="Miller A.N."/>
            <person name="Grigoriev I.V."/>
            <person name="Debuchy R."/>
            <person name="Gladieux P."/>
            <person name="Thoren M.H."/>
            <person name="Johannesson H."/>
        </authorList>
    </citation>
    <scope>NUCLEOTIDE SEQUENCE</scope>
    <source>
        <strain evidence="1">CBS 958.72</strain>
    </source>
</reference>
<keyword evidence="2" id="KW-1185">Reference proteome</keyword>
<dbReference type="Proteomes" id="UP001287356">
    <property type="component" value="Unassembled WGS sequence"/>
</dbReference>
<name>A0AAE0TXV8_9PEZI</name>
<proteinExistence type="predicted"/>
<gene>
    <name evidence="1" type="ORF">B0T24DRAFT_51349</name>
</gene>
<accession>A0AAE0TXV8</accession>
<reference evidence="1" key="1">
    <citation type="journal article" date="2023" name="Mol. Phylogenet. Evol.">
        <title>Genome-scale phylogeny and comparative genomics of the fungal order Sordariales.</title>
        <authorList>
            <person name="Hensen N."/>
            <person name="Bonometti L."/>
            <person name="Westerberg I."/>
            <person name="Brannstrom I.O."/>
            <person name="Guillou S."/>
            <person name="Cros-Aarteil S."/>
            <person name="Calhoun S."/>
            <person name="Haridas S."/>
            <person name="Kuo A."/>
            <person name="Mondo S."/>
            <person name="Pangilinan J."/>
            <person name="Riley R."/>
            <person name="LaButti K."/>
            <person name="Andreopoulos B."/>
            <person name="Lipzen A."/>
            <person name="Chen C."/>
            <person name="Yan M."/>
            <person name="Daum C."/>
            <person name="Ng V."/>
            <person name="Clum A."/>
            <person name="Steindorff A."/>
            <person name="Ohm R.A."/>
            <person name="Martin F."/>
            <person name="Silar P."/>
            <person name="Natvig D.O."/>
            <person name="Lalanne C."/>
            <person name="Gautier V."/>
            <person name="Ament-Velasquez S.L."/>
            <person name="Kruys A."/>
            <person name="Hutchinson M.I."/>
            <person name="Powell A.J."/>
            <person name="Barry K."/>
            <person name="Miller A.N."/>
            <person name="Grigoriev I.V."/>
            <person name="Debuchy R."/>
            <person name="Gladieux P."/>
            <person name="Hiltunen Thoren M."/>
            <person name="Johannesson H."/>
        </authorList>
    </citation>
    <scope>NUCLEOTIDE SEQUENCE</scope>
    <source>
        <strain evidence="1">CBS 958.72</strain>
    </source>
</reference>
<dbReference type="AlphaFoldDB" id="A0AAE0TXV8"/>